<protein>
    <submittedName>
        <fullName evidence="2">PilZ domain-containing protein</fullName>
    </submittedName>
</protein>
<reference evidence="2 3" key="1">
    <citation type="journal article" date="2017" name="Eur. J. Clin. Microbiol. Infect. Dis.">
        <title>Uncommonly isolated clinical Pseudomonas: identification and phylogenetic assignation.</title>
        <authorList>
            <person name="Mulet M."/>
            <person name="Gomila M."/>
            <person name="Ramirez A."/>
            <person name="Cardew S."/>
            <person name="Moore E.R."/>
            <person name="Lalucat J."/>
            <person name="Garcia-Valdes E."/>
        </authorList>
    </citation>
    <scope>NUCLEOTIDE SEQUENCE [LARGE SCALE GENOMIC DNA]</scope>
    <source>
        <strain evidence="2 3">SD129</strain>
    </source>
</reference>
<dbReference type="Gene3D" id="2.40.10.220">
    <property type="entry name" value="predicted glycosyltransferase like domains"/>
    <property type="match status" value="1"/>
</dbReference>
<accession>A0A5R9QGW6</accession>
<dbReference type="SUPFAM" id="SSF141371">
    <property type="entry name" value="PilZ domain-like"/>
    <property type="match status" value="1"/>
</dbReference>
<comment type="caution">
    <text evidence="2">The sequence shown here is derived from an EMBL/GenBank/DDBJ whole genome shotgun (WGS) entry which is preliminary data.</text>
</comment>
<dbReference type="InterPro" id="IPR009875">
    <property type="entry name" value="PilZ_domain"/>
</dbReference>
<sequence length="114" mass="12899">MSDERRQQQRLPIPVTLEVFDASSGERLGRVVDLSLGGFMLLSEQPQTEGAHRCRITRIPPSVGLEELILGTECLWSRAGADDRHHWSGFHFDDLDEAQHLHLQALLECFSHTP</sequence>
<evidence type="ECO:0000259" key="1">
    <source>
        <dbReference type="Pfam" id="PF07238"/>
    </source>
</evidence>
<feature type="domain" description="PilZ" evidence="1">
    <location>
        <begin position="4"/>
        <end position="108"/>
    </location>
</feature>
<keyword evidence="3" id="KW-1185">Reference proteome</keyword>
<evidence type="ECO:0000313" key="3">
    <source>
        <dbReference type="Proteomes" id="UP000306753"/>
    </source>
</evidence>
<dbReference type="Proteomes" id="UP000306753">
    <property type="component" value="Unassembled WGS sequence"/>
</dbReference>
<proteinExistence type="predicted"/>
<dbReference type="AlphaFoldDB" id="A0A5R9QGW6"/>
<evidence type="ECO:0000313" key="2">
    <source>
        <dbReference type="EMBL" id="TLX64290.1"/>
    </source>
</evidence>
<dbReference type="EMBL" id="QLAG01000006">
    <property type="protein sequence ID" value="TLX64290.1"/>
    <property type="molecule type" value="Genomic_DNA"/>
</dbReference>
<gene>
    <name evidence="2" type="ORF">DN820_06410</name>
</gene>
<dbReference type="GO" id="GO:0035438">
    <property type="term" value="F:cyclic-di-GMP binding"/>
    <property type="evidence" value="ECO:0007669"/>
    <property type="project" value="InterPro"/>
</dbReference>
<name>A0A5R9QGW6_9GAMM</name>
<organism evidence="2 3">
    <name type="scientific">Stutzerimonas nosocomialis</name>
    <dbReference type="NCBI Taxonomy" id="1056496"/>
    <lineage>
        <taxon>Bacteria</taxon>
        <taxon>Pseudomonadati</taxon>
        <taxon>Pseudomonadota</taxon>
        <taxon>Gammaproteobacteria</taxon>
        <taxon>Pseudomonadales</taxon>
        <taxon>Pseudomonadaceae</taxon>
        <taxon>Stutzerimonas</taxon>
    </lineage>
</organism>
<dbReference type="Pfam" id="PF07238">
    <property type="entry name" value="PilZ"/>
    <property type="match status" value="1"/>
</dbReference>
<dbReference type="RefSeq" id="WP_138411226.1">
    <property type="nucleotide sequence ID" value="NZ_QLAF01000011.1"/>
</dbReference>